<comment type="catalytic activity">
    <reaction evidence="32">
        <text>N,1-dihexadecanoyl-2-(9Z,12Z-octadecadienoyl)-sn-glycero-3-phosphoethanolamine + H2O = 1-hexadecanoyl-2-(9Z,12Z-octadecadienoyl)-sn-glycero-3-phosphate + N-hexadecanoylethanolamine + H(+)</text>
        <dbReference type="Rhea" id="RHEA:45596"/>
        <dbReference type="ChEBI" id="CHEBI:15377"/>
        <dbReference type="ChEBI" id="CHEBI:15378"/>
        <dbReference type="ChEBI" id="CHEBI:71464"/>
        <dbReference type="ChEBI" id="CHEBI:72860"/>
        <dbReference type="ChEBI" id="CHEBI:85334"/>
    </reaction>
    <physiologicalReaction direction="left-to-right" evidence="32">
        <dbReference type="Rhea" id="RHEA:45597"/>
    </physiologicalReaction>
</comment>
<dbReference type="GO" id="GO:0005635">
    <property type="term" value="C:nuclear envelope"/>
    <property type="evidence" value="ECO:0007669"/>
    <property type="project" value="UniProtKB-SubCell"/>
</dbReference>
<reference evidence="42" key="2">
    <citation type="submission" date="2025-08" db="UniProtKB">
        <authorList>
            <consortium name="Ensembl"/>
        </authorList>
    </citation>
    <scope>IDENTIFICATION</scope>
</reference>
<evidence type="ECO:0000256" key="8">
    <source>
        <dbReference type="ARBA" id="ARBA00011543"/>
    </source>
</evidence>
<evidence type="ECO:0000256" key="17">
    <source>
        <dbReference type="ARBA" id="ARBA00022990"/>
    </source>
</evidence>
<keyword evidence="17" id="KW-0007">Acetylation</keyword>
<evidence type="ECO:0000256" key="37">
    <source>
        <dbReference type="ARBA" id="ARBA00048938"/>
    </source>
</evidence>
<keyword evidence="12" id="KW-0479">Metal-binding</keyword>
<comment type="catalytic activity">
    <reaction evidence="25">
        <text>N-octadecanoyl-1,2-di-(9Z-octadecenoyl)-sn-glycero-3-phosphoethanolamine + H2O = N-octadecanoyl ethanolamine + 1,2-di-(9Z-octadecenoyl)-sn-glycero-3-phosphate + H(+)</text>
        <dbReference type="Rhea" id="RHEA:45536"/>
        <dbReference type="ChEBI" id="CHEBI:15377"/>
        <dbReference type="ChEBI" id="CHEBI:15378"/>
        <dbReference type="ChEBI" id="CHEBI:74546"/>
        <dbReference type="ChEBI" id="CHEBI:85292"/>
        <dbReference type="ChEBI" id="CHEBI:85299"/>
    </reaction>
    <physiologicalReaction direction="left-to-right" evidence="25">
        <dbReference type="Rhea" id="RHEA:45537"/>
    </physiologicalReaction>
</comment>
<evidence type="ECO:0000259" key="41">
    <source>
        <dbReference type="Pfam" id="PF12706"/>
    </source>
</evidence>
<keyword evidence="15" id="KW-0862">Zinc</keyword>
<evidence type="ECO:0000256" key="33">
    <source>
        <dbReference type="ARBA" id="ARBA00048371"/>
    </source>
</evidence>
<evidence type="ECO:0000256" key="34">
    <source>
        <dbReference type="ARBA" id="ARBA00048593"/>
    </source>
</evidence>
<dbReference type="HOGENOM" id="CLU_020884_2_1_1"/>
<proteinExistence type="inferred from homology"/>
<evidence type="ECO:0000256" key="38">
    <source>
        <dbReference type="ARBA" id="ARBA00049023"/>
    </source>
</evidence>
<dbReference type="SUPFAM" id="SSF56281">
    <property type="entry name" value="Metallo-hydrolase/oxidoreductase"/>
    <property type="match status" value="1"/>
</dbReference>
<protein>
    <recommendedName>
        <fullName evidence="10">N-acyl-phosphatidylethanolamine-hydrolyzing phospholipase D</fullName>
        <ecNumber evidence="9">3.1.4.54</ecNumber>
    </recommendedName>
</protein>
<evidence type="ECO:0000256" key="29">
    <source>
        <dbReference type="ARBA" id="ARBA00047759"/>
    </source>
</evidence>
<dbReference type="InParanoid" id="H0YX28"/>
<comment type="catalytic activity">
    <reaction evidence="39">
        <text>N-octanoyl-1-hexadecanoyl-2-(9Z,12Z-octadecadienoyl)-sn-glycero-3-phosphoethanolamine + H2O = N-octanoyl ethanolamine + 1-hexadecanoyl-2-(9Z,12Z-octadecadienoyl)-sn-glycero-3-phosphate + H(+)</text>
        <dbReference type="Rhea" id="RHEA:45612"/>
        <dbReference type="ChEBI" id="CHEBI:15377"/>
        <dbReference type="ChEBI" id="CHEBI:15378"/>
        <dbReference type="ChEBI" id="CHEBI:72860"/>
        <dbReference type="ChEBI" id="CHEBI:85296"/>
        <dbReference type="ChEBI" id="CHEBI:85302"/>
    </reaction>
    <physiologicalReaction direction="left-to-right" evidence="39">
        <dbReference type="Rhea" id="RHEA:45613"/>
    </physiologicalReaction>
</comment>
<dbReference type="GO" id="GO:0031901">
    <property type="term" value="C:early endosome membrane"/>
    <property type="evidence" value="ECO:0007669"/>
    <property type="project" value="UniProtKB-SubCell"/>
</dbReference>
<comment type="subcellular location">
    <subcellularLocation>
        <location evidence="2">Early endosome membrane</location>
    </subcellularLocation>
    <subcellularLocation>
        <location evidence="5">Endosome membrane</location>
        <topology evidence="5">Peripheral membrane protein</topology>
    </subcellularLocation>
    <subcellularLocation>
        <location evidence="4">Golgi apparatus membrane</location>
        <topology evidence="4">Peripheral membrane protein</topology>
    </subcellularLocation>
    <subcellularLocation>
        <location evidence="3">Nucleus envelope</location>
    </subcellularLocation>
    <subcellularLocation>
        <location evidence="6">Nucleus</location>
        <location evidence="6">Nucleoplasm</location>
    </subcellularLocation>
</comment>
<evidence type="ECO:0000256" key="31">
    <source>
        <dbReference type="ARBA" id="ARBA00048025"/>
    </source>
</evidence>
<evidence type="ECO:0000256" key="20">
    <source>
        <dbReference type="ARBA" id="ARBA00023136"/>
    </source>
</evidence>
<keyword evidence="16" id="KW-0442">Lipid degradation</keyword>
<dbReference type="Proteomes" id="UP000007754">
    <property type="component" value="Chromosome 1A"/>
</dbReference>
<feature type="region of interest" description="Disordered" evidence="40">
    <location>
        <begin position="1"/>
        <end position="51"/>
    </location>
</feature>
<comment type="catalytic activity">
    <reaction evidence="35">
        <text>N,1,2-tri-(9Z-octadecenoyl)-sn-glycero-3-phosphoethanolamine + H2O = N-(9Z-octadecenoyl) ethanolamine + 1,2-di-(9Z-octadecenoyl)-sn-glycero-3-phosphate + H(+)</text>
        <dbReference type="Rhea" id="RHEA:45532"/>
        <dbReference type="ChEBI" id="CHEBI:15377"/>
        <dbReference type="ChEBI" id="CHEBI:15378"/>
        <dbReference type="ChEBI" id="CHEBI:71466"/>
        <dbReference type="ChEBI" id="CHEBI:74546"/>
        <dbReference type="ChEBI" id="CHEBI:85291"/>
    </reaction>
    <physiologicalReaction direction="left-to-right" evidence="35">
        <dbReference type="Rhea" id="RHEA:45533"/>
    </physiologicalReaction>
</comment>
<comment type="catalytic activity">
    <reaction evidence="30">
        <text>N-dodecanoyl-1,2-di-(9Z-octadecenoyl)-sn-glycero-3-phosphoethanolamine + H2O = N-dodecanoylethanolamine + 1,2-di-(9Z-octadecenoyl)-sn-glycero-3-phosphate + H(+)</text>
        <dbReference type="Rhea" id="RHEA:45556"/>
        <dbReference type="ChEBI" id="CHEBI:15377"/>
        <dbReference type="ChEBI" id="CHEBI:15378"/>
        <dbReference type="ChEBI" id="CHEBI:74546"/>
        <dbReference type="ChEBI" id="CHEBI:85263"/>
        <dbReference type="ChEBI" id="CHEBI:85294"/>
    </reaction>
    <physiologicalReaction direction="left-to-right" evidence="30">
        <dbReference type="Rhea" id="RHEA:45557"/>
    </physiologicalReaction>
</comment>
<feature type="compositionally biased region" description="Polar residues" evidence="40">
    <location>
        <begin position="8"/>
        <end position="27"/>
    </location>
</feature>
<keyword evidence="14" id="KW-0378">Hydrolase</keyword>
<dbReference type="PANTHER" id="PTHR15032:SF4">
    <property type="entry name" value="N-ACYL-PHOSPHATIDYLETHANOLAMINE-HYDROLYZING PHOSPHOLIPASE D"/>
    <property type="match status" value="1"/>
</dbReference>
<evidence type="ECO:0000256" key="18">
    <source>
        <dbReference type="ARBA" id="ARBA00023034"/>
    </source>
</evidence>
<dbReference type="GO" id="GO:0070290">
    <property type="term" value="F:N-acylphosphatidylethanolamine-specific phospholipase D activity"/>
    <property type="evidence" value="ECO:0007669"/>
    <property type="project" value="UniProtKB-EC"/>
</dbReference>
<keyword evidence="21" id="KW-0539">Nucleus</keyword>
<evidence type="ECO:0000256" key="28">
    <source>
        <dbReference type="ARBA" id="ARBA00047528"/>
    </source>
</evidence>
<comment type="subunit">
    <text evidence="8">Homodimer. Bile acids promote the assembly of inactive monomers into an active dimer and enable catalysis.</text>
</comment>
<evidence type="ECO:0000256" key="6">
    <source>
        <dbReference type="ARBA" id="ARBA00004642"/>
    </source>
</evidence>
<dbReference type="GO" id="GO:0005654">
    <property type="term" value="C:nucleoplasm"/>
    <property type="evidence" value="ECO:0007669"/>
    <property type="project" value="UniProtKB-SubCell"/>
</dbReference>
<dbReference type="InterPro" id="IPR001279">
    <property type="entry name" value="Metallo-B-lactamas"/>
</dbReference>
<dbReference type="GO" id="GO:0000139">
    <property type="term" value="C:Golgi membrane"/>
    <property type="evidence" value="ECO:0007669"/>
    <property type="project" value="UniProtKB-SubCell"/>
</dbReference>
<evidence type="ECO:0000256" key="30">
    <source>
        <dbReference type="ARBA" id="ARBA00047926"/>
    </source>
</evidence>
<dbReference type="KEGG" id="tgu:100232210"/>
<evidence type="ECO:0000256" key="39">
    <source>
        <dbReference type="ARBA" id="ARBA00049463"/>
    </source>
</evidence>
<feature type="region of interest" description="Disordered" evidence="40">
    <location>
        <begin position="79"/>
        <end position="142"/>
    </location>
</feature>
<evidence type="ECO:0000256" key="36">
    <source>
        <dbReference type="ARBA" id="ARBA00048796"/>
    </source>
</evidence>
<dbReference type="STRING" id="59729.ENSTGUP00000002854"/>
<dbReference type="InterPro" id="IPR036866">
    <property type="entry name" value="RibonucZ/Hydroxyglut_hydro"/>
</dbReference>
<evidence type="ECO:0000256" key="21">
    <source>
        <dbReference type="ARBA" id="ARBA00023242"/>
    </source>
</evidence>
<feature type="domain" description="Metallo-beta-lactamase" evidence="41">
    <location>
        <begin position="372"/>
        <end position="572"/>
    </location>
</feature>
<keyword evidence="43" id="KW-1185">Reference proteome</keyword>
<evidence type="ECO:0000256" key="1">
    <source>
        <dbReference type="ARBA" id="ARBA00001947"/>
    </source>
</evidence>
<dbReference type="Ensembl" id="ENSTGUT00000002883.2">
    <property type="protein sequence ID" value="ENSTGUP00000002854.2"/>
    <property type="gene ID" value="ENSTGUG00000002769.2"/>
</dbReference>
<evidence type="ECO:0000256" key="3">
    <source>
        <dbReference type="ARBA" id="ARBA00004259"/>
    </source>
</evidence>
<evidence type="ECO:0000256" key="24">
    <source>
        <dbReference type="ARBA" id="ARBA00047392"/>
    </source>
</evidence>
<evidence type="ECO:0000256" key="10">
    <source>
        <dbReference type="ARBA" id="ARBA00016017"/>
    </source>
</evidence>
<keyword evidence="18" id="KW-0333">Golgi apparatus</keyword>
<comment type="catalytic activity">
    <reaction evidence="27">
        <text>N-hexadecanoyl-1,2-di-(9Z-octadecenoyl)-sn-glycero-3-phosphoethanolamine + H2O = N-hexadecanoylethanolamine + 1,2-di-(9Z-octadecenoyl)-sn-glycero-3-phosphate + H(+)</text>
        <dbReference type="Rhea" id="RHEA:45540"/>
        <dbReference type="ChEBI" id="CHEBI:15377"/>
        <dbReference type="ChEBI" id="CHEBI:15378"/>
        <dbReference type="ChEBI" id="CHEBI:71464"/>
        <dbReference type="ChEBI" id="CHEBI:74546"/>
        <dbReference type="ChEBI" id="CHEBI:78097"/>
    </reaction>
    <physiologicalReaction direction="left-to-right" evidence="27">
        <dbReference type="Rhea" id="RHEA:45541"/>
    </physiologicalReaction>
</comment>
<dbReference type="OMA" id="PGWGSFV"/>
<accession>H0YX28</accession>
<evidence type="ECO:0000256" key="2">
    <source>
        <dbReference type="ARBA" id="ARBA00004146"/>
    </source>
</evidence>
<evidence type="ECO:0000256" key="25">
    <source>
        <dbReference type="ARBA" id="ARBA00047399"/>
    </source>
</evidence>
<gene>
    <name evidence="42" type="primary">NAPEPLD</name>
</gene>
<dbReference type="GO" id="GO:0070291">
    <property type="term" value="P:N-acylethanolamine metabolic process"/>
    <property type="evidence" value="ECO:0007669"/>
    <property type="project" value="TreeGrafter"/>
</dbReference>
<keyword evidence="13" id="KW-0967">Endosome</keyword>
<evidence type="ECO:0000256" key="14">
    <source>
        <dbReference type="ARBA" id="ARBA00022801"/>
    </source>
</evidence>
<evidence type="ECO:0000256" key="32">
    <source>
        <dbReference type="ARBA" id="ARBA00048295"/>
    </source>
</evidence>
<dbReference type="EC" id="3.1.4.54" evidence="9"/>
<evidence type="ECO:0000313" key="43">
    <source>
        <dbReference type="Proteomes" id="UP000007754"/>
    </source>
</evidence>
<comment type="function">
    <text evidence="23">D-type phospholipase that hydrolyzes N-acyl-phosphatidylethanolamines (NAPEs) to produce bioactive N-acylethanolamines/fatty acid ethanolamides (NAEs/FAEs) and phosphatidic acid. Cleaves the terminal phosphodiester bond of diacyl- and alkenylacyl-NAPEs, primarily playing a role in the generation of long-chain saturated and monounsaturated NAEs in the brain. May control NAPE homeostasis in dopaminergic neuron membranes and regulate neuron survival, partly through RAC1 activation. As a regulator of lipid metabolism in the adipose tissue, mediates the crosstalk between adipocytes, gut microbiota and immune cells to control body temperature and weight. In particular, regulates energy homeostasis by promoting cold-induced brown or beige adipocyte differentiation program to generate heat from fatty acids and glucose. Has limited D-type phospholipase activity toward N-acyl lyso-NAPEs.</text>
</comment>
<dbReference type="Gene3D" id="3.60.15.10">
    <property type="entry name" value="Ribonuclease Z/Hydroxyacylglutathione hydrolase-like"/>
    <property type="match status" value="1"/>
</dbReference>
<dbReference type="CTD" id="222236"/>
<dbReference type="GO" id="GO:0070292">
    <property type="term" value="P:N-acylphosphatidylethanolamine metabolic process"/>
    <property type="evidence" value="ECO:0007669"/>
    <property type="project" value="TreeGrafter"/>
</dbReference>
<organism evidence="42 43">
    <name type="scientific">Taeniopygia guttata</name>
    <name type="common">Zebra finch</name>
    <name type="synonym">Poephila guttata</name>
    <dbReference type="NCBI Taxonomy" id="59729"/>
    <lineage>
        <taxon>Eukaryota</taxon>
        <taxon>Metazoa</taxon>
        <taxon>Chordata</taxon>
        <taxon>Craniata</taxon>
        <taxon>Vertebrata</taxon>
        <taxon>Euteleostomi</taxon>
        <taxon>Archelosauria</taxon>
        <taxon>Archosauria</taxon>
        <taxon>Dinosauria</taxon>
        <taxon>Saurischia</taxon>
        <taxon>Theropoda</taxon>
        <taxon>Coelurosauria</taxon>
        <taxon>Aves</taxon>
        <taxon>Neognathae</taxon>
        <taxon>Neoaves</taxon>
        <taxon>Telluraves</taxon>
        <taxon>Australaves</taxon>
        <taxon>Passeriformes</taxon>
        <taxon>Passeroidea</taxon>
        <taxon>Estrildidae</taxon>
        <taxon>Estrildinae</taxon>
        <taxon>Taeniopygia</taxon>
    </lineage>
</organism>
<keyword evidence="20" id="KW-0472">Membrane</keyword>
<reference evidence="42 43" key="1">
    <citation type="journal article" date="2010" name="Nature">
        <title>The genome of a songbird.</title>
        <authorList>
            <person name="Warren W.C."/>
            <person name="Clayton D.F."/>
            <person name="Ellegren H."/>
            <person name="Arnold A.P."/>
            <person name="Hillier L.W."/>
            <person name="Kunstner A."/>
            <person name="Searle S."/>
            <person name="White S."/>
            <person name="Vilella A.J."/>
            <person name="Fairley S."/>
            <person name="Heger A."/>
            <person name="Kong L."/>
            <person name="Ponting C.P."/>
            <person name="Jarvis E.D."/>
            <person name="Mello C.V."/>
            <person name="Minx P."/>
            <person name="Lovell P."/>
            <person name="Velho T.A."/>
            <person name="Ferris M."/>
            <person name="Balakrishnan C.N."/>
            <person name="Sinha S."/>
            <person name="Blatti C."/>
            <person name="London S.E."/>
            <person name="Li Y."/>
            <person name="Lin Y.C."/>
            <person name="George J."/>
            <person name="Sweedler J."/>
            <person name="Southey B."/>
            <person name="Gunaratne P."/>
            <person name="Watson M."/>
            <person name="Nam K."/>
            <person name="Backstrom N."/>
            <person name="Smeds L."/>
            <person name="Nabholz B."/>
            <person name="Itoh Y."/>
            <person name="Whitney O."/>
            <person name="Pfenning A.R."/>
            <person name="Howard J."/>
            <person name="Volker M."/>
            <person name="Skinner B.M."/>
            <person name="Griffin D.K."/>
            <person name="Ye L."/>
            <person name="McLaren W.M."/>
            <person name="Flicek P."/>
            <person name="Quesada V."/>
            <person name="Velasco G."/>
            <person name="Lopez-Otin C."/>
            <person name="Puente X.S."/>
            <person name="Olender T."/>
            <person name="Lancet D."/>
            <person name="Smit A.F."/>
            <person name="Hubley R."/>
            <person name="Konkel M.K."/>
            <person name="Walker J.A."/>
            <person name="Batzer M.A."/>
            <person name="Gu W."/>
            <person name="Pollock D.D."/>
            <person name="Chen L."/>
            <person name="Cheng Z."/>
            <person name="Eichler E.E."/>
            <person name="Stapley J."/>
            <person name="Slate J."/>
            <person name="Ekblom R."/>
            <person name="Birkhead T."/>
            <person name="Burke T."/>
            <person name="Burt D."/>
            <person name="Scharff C."/>
            <person name="Adam I."/>
            <person name="Richard H."/>
            <person name="Sultan M."/>
            <person name="Soldatov A."/>
            <person name="Lehrach H."/>
            <person name="Edwards S.V."/>
            <person name="Yang S.P."/>
            <person name="Li X."/>
            <person name="Graves T."/>
            <person name="Fulton L."/>
            <person name="Nelson J."/>
            <person name="Chinwalla A."/>
            <person name="Hou S."/>
            <person name="Mardis E.R."/>
            <person name="Wilson R.K."/>
        </authorList>
    </citation>
    <scope>NUCLEOTIDE SEQUENCE [LARGE SCALE GENOMIC DNA]</scope>
</reference>
<evidence type="ECO:0000256" key="40">
    <source>
        <dbReference type="SAM" id="MobiDB-lite"/>
    </source>
</evidence>
<comment type="catalytic activity">
    <reaction evidence="36">
        <text>N-(5Z,8Z,11Z,14Z-eicosatetraenoyl)-1,2-diacyl-sn-glycero-3-phosphoethanolamine + H2O = N-(5Z,8Z,11Z,14Z-eicosatetraenoyl)-ethanolamine + a 1,2-diacyl-sn-glycero-3-phosphate + H(+)</text>
        <dbReference type="Rhea" id="RHEA:56548"/>
        <dbReference type="ChEBI" id="CHEBI:2700"/>
        <dbReference type="ChEBI" id="CHEBI:15377"/>
        <dbReference type="ChEBI" id="CHEBI:15378"/>
        <dbReference type="ChEBI" id="CHEBI:58608"/>
        <dbReference type="ChEBI" id="CHEBI:140532"/>
    </reaction>
    <physiologicalReaction direction="left-to-right" evidence="36">
        <dbReference type="Rhea" id="RHEA:56549"/>
    </physiologicalReaction>
</comment>
<evidence type="ECO:0000313" key="42">
    <source>
        <dbReference type="Ensembl" id="ENSTGUP00000002854.2"/>
    </source>
</evidence>
<dbReference type="OrthoDB" id="332863at2759"/>
<dbReference type="GO" id="GO:0046872">
    <property type="term" value="F:metal ion binding"/>
    <property type="evidence" value="ECO:0007669"/>
    <property type="project" value="UniProtKB-KW"/>
</dbReference>
<comment type="catalytic activity">
    <reaction evidence="26">
        <text>N,1-dihexadecanoyl-sn-glycero-3-phosphoethanolamine + H2O = N-hexadecanoylethanolamine + 1-hexadecanoyl-sn-glycero-3-phosphate + H(+)</text>
        <dbReference type="Rhea" id="RHEA:45592"/>
        <dbReference type="ChEBI" id="CHEBI:15377"/>
        <dbReference type="ChEBI" id="CHEBI:15378"/>
        <dbReference type="ChEBI" id="CHEBI:57518"/>
        <dbReference type="ChEBI" id="CHEBI:71464"/>
        <dbReference type="ChEBI" id="CHEBI:85335"/>
    </reaction>
    <physiologicalReaction direction="left-to-right" evidence="26">
        <dbReference type="Rhea" id="RHEA:45593"/>
    </physiologicalReaction>
</comment>
<evidence type="ECO:0000256" key="15">
    <source>
        <dbReference type="ARBA" id="ARBA00022833"/>
    </source>
</evidence>
<comment type="catalytic activity">
    <reaction evidence="31">
        <text>N-(5Z,8Z,11Z,14Z-eicosatetraenoyl)-1,2-di-(9Z-octadecenoyl)-sn-glycero-3-phosphoethanolamine + H2O = N-(5Z,8Z,11Z,14Z-eicosatetraenoyl)-ethanolamine + 1,2-di-(9Z-octadecenoyl)-sn-glycero-3-phosphate + H(+)</text>
        <dbReference type="Rhea" id="RHEA:45528"/>
        <dbReference type="ChEBI" id="CHEBI:2700"/>
        <dbReference type="ChEBI" id="CHEBI:15377"/>
        <dbReference type="ChEBI" id="CHEBI:15378"/>
        <dbReference type="ChEBI" id="CHEBI:74546"/>
        <dbReference type="ChEBI" id="CHEBI:85277"/>
    </reaction>
    <physiologicalReaction direction="left-to-right" evidence="31">
        <dbReference type="Rhea" id="RHEA:45529"/>
    </physiologicalReaction>
</comment>
<evidence type="ECO:0000256" key="22">
    <source>
        <dbReference type="ARBA" id="ARBA00023264"/>
    </source>
</evidence>
<evidence type="ECO:0000256" key="5">
    <source>
        <dbReference type="ARBA" id="ARBA00004481"/>
    </source>
</evidence>
<comment type="similarity">
    <text evidence="7">Belongs to the NAPE-PLD family.</text>
</comment>
<comment type="catalytic activity">
    <reaction evidence="33">
        <text>N-decanoyl-1-hexadecanoyl-2-(9Z,12Z-octadecadienoyl)-sn-glycero-3-phosphoethanolamine + H2O = N-decanoyl ethanolamine + 1-hexadecanoyl-2-(9Z,12Z-octadecadienoyl)-sn-glycero-3-phosphate + H(+)</text>
        <dbReference type="Rhea" id="RHEA:45608"/>
        <dbReference type="ChEBI" id="CHEBI:15377"/>
        <dbReference type="ChEBI" id="CHEBI:15378"/>
        <dbReference type="ChEBI" id="CHEBI:72860"/>
        <dbReference type="ChEBI" id="CHEBI:85295"/>
        <dbReference type="ChEBI" id="CHEBI:85301"/>
    </reaction>
    <physiologicalReaction direction="left-to-right" evidence="33">
        <dbReference type="Rhea" id="RHEA:45609"/>
    </physiologicalReaction>
</comment>
<feature type="region of interest" description="Disordered" evidence="40">
    <location>
        <begin position="193"/>
        <end position="266"/>
    </location>
</feature>
<evidence type="ECO:0000256" key="7">
    <source>
        <dbReference type="ARBA" id="ARBA00010127"/>
    </source>
</evidence>
<comment type="catalytic activity">
    <reaction evidence="29">
        <text>N-tetradecanoyl-1,2-di-(9Z-octadecenoyl)-sn-glycero-3-phosphoethanolamine + H2O = N-tetradecanoylethanolamine + 1,2-di-(9Z-octadecenoyl)-sn-glycero-3-phosphate + H(+)</text>
        <dbReference type="Rhea" id="RHEA:45552"/>
        <dbReference type="ChEBI" id="CHEBI:15377"/>
        <dbReference type="ChEBI" id="CHEBI:15378"/>
        <dbReference type="ChEBI" id="CHEBI:74546"/>
        <dbReference type="ChEBI" id="CHEBI:85262"/>
        <dbReference type="ChEBI" id="CHEBI:85293"/>
    </reaction>
    <physiologicalReaction direction="left-to-right" evidence="29">
        <dbReference type="Rhea" id="RHEA:45553"/>
    </physiologicalReaction>
</comment>
<evidence type="ECO:0000256" key="4">
    <source>
        <dbReference type="ARBA" id="ARBA00004395"/>
    </source>
</evidence>
<dbReference type="GeneTree" id="ENSGT00390000017990"/>
<dbReference type="AlphaFoldDB" id="H0YX28"/>
<evidence type="ECO:0000256" key="16">
    <source>
        <dbReference type="ARBA" id="ARBA00022963"/>
    </source>
</evidence>
<name>H0YX28_TAEGU</name>
<evidence type="ECO:0000256" key="12">
    <source>
        <dbReference type="ARBA" id="ARBA00022723"/>
    </source>
</evidence>
<dbReference type="PANTHER" id="PTHR15032">
    <property type="entry name" value="N-ACYL-PHOSPHATIDYLETHANOLAMINE-HYDROLYZING PHOSPHOLIPASE D"/>
    <property type="match status" value="1"/>
</dbReference>
<evidence type="ECO:0000256" key="26">
    <source>
        <dbReference type="ARBA" id="ARBA00047456"/>
    </source>
</evidence>
<dbReference type="FunFam" id="3.60.15.10:FF:000016">
    <property type="entry name" value="N-acyl-phosphatidylethanolamine-hydrolyzing phospholipase D, putative"/>
    <property type="match status" value="1"/>
</dbReference>
<sequence length="622" mass="68995">MLVLPNGTAGSTYCPSQPARSTAQYFPSASAEEQPGLPGAERASSSDTVPPWLRDFPCPSGTAPAAILLAAPLRGAEPGRVLPSARRGAGPGRAVPSARRGVGPGRAVPPARRGVGPGRVVPPARRGVGPGRVVPPARRGVGPGAAEPRLAMAGRRALWSGTVQLVALPSAAGWSGGTPQPYNSFYWTPSEPPPWKGWSGTMEEEEKGDETLQGRQQQPGSSPEKGMDKNTDQEQPSSACNQYPKEAVKKRQNSGRGSGGNSDSYRTFRKSFRLDYRLEEDVTKSKRGKDGRFVNPWPTWKSPTLPNILKWSFMEKNNSNVPRSKQELDKELPVLQPYFVQTPEDAGKTGAGMRVTWLGHATVMVEMDELVFLTDPIFSQRASPVQLLGPKRFRGPPCTVAQLPKIDAVLISHTHYDHLDYNSVASLNQRFGSELRWFVPLGLLQWMQRCGCENVIELDWWEENCVPGHDAVTFVFTPSQHWCKRTVTDDNKVLWGSWSVLGPWNRFFFAGDTGYCFAFEQIGKRFGPFDLAAIPIGAYEPRWFMKYQHVDPEEAVRIHIDVQAKKSVAIHWGTFALANEYYLDPPVKLNEALERYGLKKDDFFLLRHGESRNLNTNDRFEN</sequence>
<evidence type="ECO:0000256" key="19">
    <source>
        <dbReference type="ARBA" id="ARBA00023098"/>
    </source>
</evidence>
<feature type="compositionally biased region" description="Low complexity" evidence="40">
    <location>
        <begin position="95"/>
        <end position="142"/>
    </location>
</feature>
<comment type="cofactor">
    <cofactor evidence="1">
        <name>Zn(2+)</name>
        <dbReference type="ChEBI" id="CHEBI:29105"/>
    </cofactor>
</comment>
<evidence type="ECO:0000256" key="27">
    <source>
        <dbReference type="ARBA" id="ARBA00047474"/>
    </source>
</evidence>
<comment type="catalytic activity">
    <reaction evidence="24">
        <text>N-(5Z,8Z,11Z,14Z-eicosatetraenoyl)-1-(9Z-octadecenoyl)-sn-glycero-3-phosphoethanolamine + H2O = N-(5Z,8Z,11Z,14Z-eicosatetraenoyl)-ethanolamine + 1-(9Z-octadecenoyl)-sn-glycero-3-phosphate + H(+)</text>
        <dbReference type="Rhea" id="RHEA:45544"/>
        <dbReference type="ChEBI" id="CHEBI:2700"/>
        <dbReference type="ChEBI" id="CHEBI:15377"/>
        <dbReference type="ChEBI" id="CHEBI:15378"/>
        <dbReference type="ChEBI" id="CHEBI:74544"/>
        <dbReference type="ChEBI" id="CHEBI:85223"/>
    </reaction>
    <physiologicalReaction direction="left-to-right" evidence="24">
        <dbReference type="Rhea" id="RHEA:45545"/>
    </physiologicalReaction>
</comment>
<keyword evidence="22" id="KW-1208">Phospholipid metabolism</keyword>
<dbReference type="GO" id="GO:0009395">
    <property type="term" value="P:phospholipid catabolic process"/>
    <property type="evidence" value="ECO:0007669"/>
    <property type="project" value="UniProtKB-KW"/>
</dbReference>
<comment type="catalytic activity">
    <reaction evidence="34">
        <text>N-hexanoyl-1-hexadecanoyl-2-(9Z,12Z-octadecadienoyl)-sn-glycero-3-phosphoethanolamine + H2O = N-hexanoyl ethanolamine + 1-hexadecanoyl-2-(9Z,12Z-octadecadienoyl)-sn-glycero-3-phosphate + H(+)</text>
        <dbReference type="Rhea" id="RHEA:45616"/>
        <dbReference type="ChEBI" id="CHEBI:15377"/>
        <dbReference type="ChEBI" id="CHEBI:15378"/>
        <dbReference type="ChEBI" id="CHEBI:72860"/>
        <dbReference type="ChEBI" id="CHEBI:85297"/>
        <dbReference type="ChEBI" id="CHEBI:85303"/>
    </reaction>
    <physiologicalReaction direction="left-to-right" evidence="34">
        <dbReference type="Rhea" id="RHEA:45617"/>
    </physiologicalReaction>
</comment>
<comment type="catalytic activity">
    <reaction evidence="28">
        <text>N,1-diacyl-sn-glycero-3-phosphoethanolamine + H2O = an N-acylethanolamine + a 1-acyl-sn-glycero-3-phosphate + H(+)</text>
        <dbReference type="Rhea" id="RHEA:53164"/>
        <dbReference type="ChEBI" id="CHEBI:15377"/>
        <dbReference type="ChEBI" id="CHEBI:15378"/>
        <dbReference type="ChEBI" id="CHEBI:52640"/>
        <dbReference type="ChEBI" id="CHEBI:57970"/>
        <dbReference type="ChEBI" id="CHEBI:85216"/>
    </reaction>
    <physiologicalReaction direction="left-to-right" evidence="28">
        <dbReference type="Rhea" id="RHEA:53165"/>
    </physiologicalReaction>
</comment>
<keyword evidence="19" id="KW-0443">Lipid metabolism</keyword>
<evidence type="ECO:0000256" key="11">
    <source>
        <dbReference type="ARBA" id="ARBA00022668"/>
    </source>
</evidence>
<evidence type="ECO:0000256" key="35">
    <source>
        <dbReference type="ARBA" id="ARBA00048630"/>
    </source>
</evidence>
<evidence type="ECO:0000256" key="13">
    <source>
        <dbReference type="ARBA" id="ARBA00022753"/>
    </source>
</evidence>
<evidence type="ECO:0000256" key="9">
    <source>
        <dbReference type="ARBA" id="ARBA00012279"/>
    </source>
</evidence>
<comment type="catalytic activity">
    <reaction evidence="38">
        <text>1-O-(1Z-octadecenoyl)-2-(9Z-octadecenoyl)-sn-glycero-3-phospho-N-hexadecanoyl-ethanolamine + H2O = 1-O-(1Z-octadecenoyl)-2-(9Z-octadecenoyl)-sn-glycero-3-phosphate + N-hexadecanoylethanolamine + H(+)</text>
        <dbReference type="Rhea" id="RHEA:56464"/>
        <dbReference type="ChEBI" id="CHEBI:15377"/>
        <dbReference type="ChEBI" id="CHEBI:15378"/>
        <dbReference type="ChEBI" id="CHEBI:71464"/>
        <dbReference type="ChEBI" id="CHEBI:138663"/>
        <dbReference type="ChEBI" id="CHEBI:140452"/>
    </reaction>
    <physiologicalReaction direction="left-to-right" evidence="38">
        <dbReference type="Rhea" id="RHEA:56465"/>
    </physiologicalReaction>
</comment>
<dbReference type="Pfam" id="PF12706">
    <property type="entry name" value="Lactamase_B_2"/>
    <property type="match status" value="1"/>
</dbReference>
<reference evidence="42" key="3">
    <citation type="submission" date="2025-09" db="UniProtKB">
        <authorList>
            <consortium name="Ensembl"/>
        </authorList>
    </citation>
    <scope>IDENTIFICATION</scope>
</reference>
<evidence type="ECO:0000256" key="23">
    <source>
        <dbReference type="ARBA" id="ARBA00045525"/>
    </source>
</evidence>
<comment type="catalytic activity">
    <reaction evidence="37">
        <text>N-butanoyl-1-hexadecanoyl-2-(9Z,12Z-octadecadienoyl)-sn-glycero-3-phosphoethanolamine + H2O = N-butanoyl ethanolamine + 1-hexadecanoyl-2-(9Z,12Z-octadecadienoyl)-sn-glycero-3-phosphate + H(+)</text>
        <dbReference type="Rhea" id="RHEA:45620"/>
        <dbReference type="ChEBI" id="CHEBI:15377"/>
        <dbReference type="ChEBI" id="CHEBI:15378"/>
        <dbReference type="ChEBI" id="CHEBI:72860"/>
        <dbReference type="ChEBI" id="CHEBI:85298"/>
        <dbReference type="ChEBI" id="CHEBI:85304"/>
    </reaction>
    <physiologicalReaction direction="left-to-right" evidence="37">
        <dbReference type="Rhea" id="RHEA:45621"/>
    </physiologicalReaction>
</comment>
<keyword evidence="11" id="KW-0595">Phospholipid degradation</keyword>